<reference evidence="3" key="1">
    <citation type="journal article" date="2019" name="Int. J. Syst. Evol. Microbiol.">
        <title>The Global Catalogue of Microorganisms (GCM) 10K type strain sequencing project: providing services to taxonomists for standard genome sequencing and annotation.</title>
        <authorList>
            <consortium name="The Broad Institute Genomics Platform"/>
            <consortium name="The Broad Institute Genome Sequencing Center for Infectious Disease"/>
            <person name="Wu L."/>
            <person name="Ma J."/>
        </authorList>
    </citation>
    <scope>NUCLEOTIDE SEQUENCE [LARGE SCALE GENOMIC DNA]</scope>
    <source>
        <strain evidence="3">JCM 17688</strain>
    </source>
</reference>
<accession>A0ABP8JC09</accession>
<evidence type="ECO:0000313" key="3">
    <source>
        <dbReference type="Proteomes" id="UP001500635"/>
    </source>
</evidence>
<sequence length="190" mass="19026">MAPSDSGTPPGPGAEGTGPFGDPRIDEFYVAASHLLESVRPWLADAMADHAAHAEGEPGDCRLCAAVDVASTNWDGLLRDVLAALSTFADSFLADLLVLAGQLLGTATGRFGDMAAQYAAATGRAAPITGDASADAGAGPGTVGPESRGAEPGPGRRTYHPIDVQLGGAAPPSRDHTAAGPAAADEEEPQ</sequence>
<dbReference type="EMBL" id="BAABFR010000015">
    <property type="protein sequence ID" value="GAA4388483.1"/>
    <property type="molecule type" value="Genomic_DNA"/>
</dbReference>
<evidence type="ECO:0008006" key="4">
    <source>
        <dbReference type="Google" id="ProtNLM"/>
    </source>
</evidence>
<dbReference type="Proteomes" id="UP001500635">
    <property type="component" value="Unassembled WGS sequence"/>
</dbReference>
<keyword evidence="3" id="KW-1185">Reference proteome</keyword>
<dbReference type="RefSeq" id="WP_344992912.1">
    <property type="nucleotide sequence ID" value="NZ_BAABFR010000015.1"/>
</dbReference>
<feature type="region of interest" description="Disordered" evidence="1">
    <location>
        <begin position="131"/>
        <end position="190"/>
    </location>
</feature>
<gene>
    <name evidence="2" type="ORF">GCM10023147_14130</name>
</gene>
<evidence type="ECO:0000313" key="2">
    <source>
        <dbReference type="EMBL" id="GAA4388483.1"/>
    </source>
</evidence>
<comment type="caution">
    <text evidence="2">The sequence shown here is derived from an EMBL/GenBank/DDBJ whole genome shotgun (WGS) entry which is preliminary data.</text>
</comment>
<name>A0ABP8JC09_9ACTN</name>
<proteinExistence type="predicted"/>
<protein>
    <recommendedName>
        <fullName evidence="4">Excreted virulence factor EspC, type VII ESX diderm</fullName>
    </recommendedName>
</protein>
<evidence type="ECO:0000256" key="1">
    <source>
        <dbReference type="SAM" id="MobiDB-lite"/>
    </source>
</evidence>
<organism evidence="2 3">
    <name type="scientific">Tsukamurella soli</name>
    <dbReference type="NCBI Taxonomy" id="644556"/>
    <lineage>
        <taxon>Bacteria</taxon>
        <taxon>Bacillati</taxon>
        <taxon>Actinomycetota</taxon>
        <taxon>Actinomycetes</taxon>
        <taxon>Mycobacteriales</taxon>
        <taxon>Tsukamurellaceae</taxon>
        <taxon>Tsukamurella</taxon>
    </lineage>
</organism>
<feature type="region of interest" description="Disordered" evidence="1">
    <location>
        <begin position="1"/>
        <end position="20"/>
    </location>
</feature>